<evidence type="ECO:0000256" key="6">
    <source>
        <dbReference type="ARBA" id="ARBA00023049"/>
    </source>
</evidence>
<evidence type="ECO:0000256" key="7">
    <source>
        <dbReference type="RuleBase" id="RU003797"/>
    </source>
</evidence>
<dbReference type="GO" id="GO:0008237">
    <property type="term" value="F:metallopeptidase activity"/>
    <property type="evidence" value="ECO:0007669"/>
    <property type="project" value="UniProtKB-KW"/>
</dbReference>
<evidence type="ECO:0000256" key="4">
    <source>
        <dbReference type="ARBA" id="ARBA00022801"/>
    </source>
</evidence>
<sequence length="229" mass="25778">MEQRAYTIRELPEDQRPRERMMRQGSESLSHAELLAILLRTGTRSESAVHLAQRILADCGGLRRFAEKSWDELTHLRGIGPAKALQLQASIELGRRVARSRLPEMPRITKPQDAAELLMEELRHYREEHFICLFLNTKNQVVGRQTLSIGSLNASVVHPREVFRAAIRRSSASILCAHNHPSGDPSPSPEDIQITKRLAEAGQLLGIELLDHLVIGDNRYISLKESGCL</sequence>
<proteinExistence type="inferred from homology"/>
<evidence type="ECO:0000256" key="3">
    <source>
        <dbReference type="ARBA" id="ARBA00022723"/>
    </source>
</evidence>
<name>A0A4S4C779_9BACL</name>
<dbReference type="InterPro" id="IPR025657">
    <property type="entry name" value="RadC_JAB"/>
</dbReference>
<organism evidence="9 10">
    <name type="scientific">Cohnella fermenti</name>
    <dbReference type="NCBI Taxonomy" id="2565925"/>
    <lineage>
        <taxon>Bacteria</taxon>
        <taxon>Bacillati</taxon>
        <taxon>Bacillota</taxon>
        <taxon>Bacilli</taxon>
        <taxon>Bacillales</taxon>
        <taxon>Paenibacillaceae</taxon>
        <taxon>Cohnella</taxon>
    </lineage>
</organism>
<keyword evidence="6" id="KW-0482">Metalloprotease</keyword>
<dbReference type="CDD" id="cd08071">
    <property type="entry name" value="MPN_DUF2466"/>
    <property type="match status" value="1"/>
</dbReference>
<dbReference type="PANTHER" id="PTHR30471:SF3">
    <property type="entry name" value="UPF0758 PROTEIN YEES-RELATED"/>
    <property type="match status" value="1"/>
</dbReference>
<evidence type="ECO:0000313" key="10">
    <source>
        <dbReference type="Proteomes" id="UP000310636"/>
    </source>
</evidence>
<dbReference type="InterPro" id="IPR001405">
    <property type="entry name" value="UPF0758"/>
</dbReference>
<accession>A0A4S4C779</accession>
<evidence type="ECO:0000259" key="8">
    <source>
        <dbReference type="PROSITE" id="PS50249"/>
    </source>
</evidence>
<keyword evidence="10" id="KW-1185">Reference proteome</keyword>
<dbReference type="Gene3D" id="1.10.150.20">
    <property type="entry name" value="5' to 3' exonuclease, C-terminal subdomain"/>
    <property type="match status" value="1"/>
</dbReference>
<comment type="caution">
    <text evidence="9">The sequence shown here is derived from an EMBL/GenBank/DDBJ whole genome shotgun (WGS) entry which is preliminary data.</text>
</comment>
<reference evidence="9 10" key="1">
    <citation type="submission" date="2019-04" db="EMBL/GenBank/DDBJ databases">
        <title>Cohnella sp. nov. isolated from preserved vegetables.</title>
        <authorList>
            <person name="Lin S.-Y."/>
            <person name="Hung M.-H."/>
            <person name="Young C.-C."/>
        </authorList>
    </citation>
    <scope>NUCLEOTIDE SEQUENCE [LARGE SCALE GENOMIC DNA]</scope>
    <source>
        <strain evidence="9 10">CC-MHH1044</strain>
    </source>
</reference>
<dbReference type="PROSITE" id="PS01302">
    <property type="entry name" value="UPF0758"/>
    <property type="match status" value="1"/>
</dbReference>
<dbReference type="EMBL" id="SSOB01000003">
    <property type="protein sequence ID" value="THF83796.1"/>
    <property type="molecule type" value="Genomic_DNA"/>
</dbReference>
<dbReference type="Pfam" id="PF20582">
    <property type="entry name" value="UPF0758_N"/>
    <property type="match status" value="1"/>
</dbReference>
<dbReference type="GO" id="GO:0046872">
    <property type="term" value="F:metal ion binding"/>
    <property type="evidence" value="ECO:0007669"/>
    <property type="project" value="UniProtKB-KW"/>
</dbReference>
<evidence type="ECO:0000256" key="5">
    <source>
        <dbReference type="ARBA" id="ARBA00022833"/>
    </source>
</evidence>
<dbReference type="OrthoDB" id="9804482at2"/>
<keyword evidence="3" id="KW-0479">Metal-binding</keyword>
<feature type="domain" description="MPN" evidence="8">
    <location>
        <begin position="107"/>
        <end position="229"/>
    </location>
</feature>
<evidence type="ECO:0000256" key="1">
    <source>
        <dbReference type="ARBA" id="ARBA00010243"/>
    </source>
</evidence>
<dbReference type="InterPro" id="IPR037518">
    <property type="entry name" value="MPN"/>
</dbReference>
<evidence type="ECO:0000313" key="9">
    <source>
        <dbReference type="EMBL" id="THF83796.1"/>
    </source>
</evidence>
<dbReference type="InterPro" id="IPR046778">
    <property type="entry name" value="UPF0758_N"/>
</dbReference>
<evidence type="ECO:0000256" key="2">
    <source>
        <dbReference type="ARBA" id="ARBA00022670"/>
    </source>
</evidence>
<dbReference type="Proteomes" id="UP000310636">
    <property type="component" value="Unassembled WGS sequence"/>
</dbReference>
<dbReference type="RefSeq" id="WP_136368425.1">
    <property type="nucleotide sequence ID" value="NZ_SSOB01000003.1"/>
</dbReference>
<comment type="similarity">
    <text evidence="1 7">Belongs to the UPF0758 family.</text>
</comment>
<protein>
    <submittedName>
        <fullName evidence="9">JAB domain-containing protein</fullName>
    </submittedName>
</protein>
<dbReference type="InterPro" id="IPR010994">
    <property type="entry name" value="RuvA_2-like"/>
</dbReference>
<dbReference type="Gene3D" id="3.40.140.10">
    <property type="entry name" value="Cytidine Deaminase, domain 2"/>
    <property type="match status" value="1"/>
</dbReference>
<dbReference type="AlphaFoldDB" id="A0A4S4C779"/>
<keyword evidence="5" id="KW-0862">Zinc</keyword>
<keyword evidence="4" id="KW-0378">Hydrolase</keyword>
<keyword evidence="2" id="KW-0645">Protease</keyword>
<dbReference type="PROSITE" id="PS50249">
    <property type="entry name" value="MPN"/>
    <property type="match status" value="1"/>
</dbReference>
<dbReference type="SUPFAM" id="SSF47781">
    <property type="entry name" value="RuvA domain 2-like"/>
    <property type="match status" value="1"/>
</dbReference>
<dbReference type="Pfam" id="PF04002">
    <property type="entry name" value="RadC"/>
    <property type="match status" value="1"/>
</dbReference>
<dbReference type="NCBIfam" id="NF000642">
    <property type="entry name" value="PRK00024.1"/>
    <property type="match status" value="1"/>
</dbReference>
<dbReference type="PANTHER" id="PTHR30471">
    <property type="entry name" value="DNA REPAIR PROTEIN RADC"/>
    <property type="match status" value="1"/>
</dbReference>
<dbReference type="InterPro" id="IPR020891">
    <property type="entry name" value="UPF0758_CS"/>
</dbReference>
<dbReference type="GO" id="GO:0006508">
    <property type="term" value="P:proteolysis"/>
    <property type="evidence" value="ECO:0007669"/>
    <property type="project" value="UniProtKB-KW"/>
</dbReference>
<gene>
    <name evidence="9" type="ORF">E6C55_03700</name>
</gene>
<dbReference type="NCBIfam" id="TIGR00608">
    <property type="entry name" value="radc"/>
    <property type="match status" value="1"/>
</dbReference>